<keyword evidence="1" id="KW-1133">Transmembrane helix</keyword>
<evidence type="ECO:0008006" key="4">
    <source>
        <dbReference type="Google" id="ProtNLM"/>
    </source>
</evidence>
<dbReference type="InterPro" id="IPR011990">
    <property type="entry name" value="TPR-like_helical_dom_sf"/>
</dbReference>
<dbReference type="Gene3D" id="1.25.40.10">
    <property type="entry name" value="Tetratricopeptide repeat domain"/>
    <property type="match status" value="1"/>
</dbReference>
<evidence type="ECO:0000313" key="2">
    <source>
        <dbReference type="EMBL" id="GGN61687.1"/>
    </source>
</evidence>
<dbReference type="SUPFAM" id="SSF49452">
    <property type="entry name" value="Starch-binding domain-like"/>
    <property type="match status" value="1"/>
</dbReference>
<feature type="transmembrane region" description="Helical" evidence="1">
    <location>
        <begin position="12"/>
        <end position="31"/>
    </location>
</feature>
<name>A0A917Y1X2_9BACI</name>
<evidence type="ECO:0000313" key="3">
    <source>
        <dbReference type="Proteomes" id="UP000624041"/>
    </source>
</evidence>
<reference evidence="2" key="2">
    <citation type="submission" date="2020-09" db="EMBL/GenBank/DDBJ databases">
        <authorList>
            <person name="Sun Q."/>
            <person name="Ohkuma M."/>
        </authorList>
    </citation>
    <scope>NUCLEOTIDE SEQUENCE</scope>
    <source>
        <strain evidence="2">JCM 17251</strain>
    </source>
</reference>
<reference evidence="2" key="1">
    <citation type="journal article" date="2014" name="Int. J. Syst. Evol. Microbiol.">
        <title>Complete genome sequence of Corynebacterium casei LMG S-19264T (=DSM 44701T), isolated from a smear-ripened cheese.</title>
        <authorList>
            <consortium name="US DOE Joint Genome Institute (JGI-PGF)"/>
            <person name="Walter F."/>
            <person name="Albersmeier A."/>
            <person name="Kalinowski J."/>
            <person name="Ruckert C."/>
        </authorList>
    </citation>
    <scope>NUCLEOTIDE SEQUENCE</scope>
    <source>
        <strain evidence="2">JCM 17251</strain>
    </source>
</reference>
<evidence type="ECO:0000256" key="1">
    <source>
        <dbReference type="SAM" id="Phobius"/>
    </source>
</evidence>
<dbReference type="EMBL" id="BMOS01000021">
    <property type="protein sequence ID" value="GGN61687.1"/>
    <property type="molecule type" value="Genomic_DNA"/>
</dbReference>
<accession>A0A917Y1X2</accession>
<proteinExistence type="predicted"/>
<dbReference type="Gene3D" id="2.60.40.10">
    <property type="entry name" value="Immunoglobulins"/>
    <property type="match status" value="1"/>
</dbReference>
<keyword evidence="3" id="KW-1185">Reference proteome</keyword>
<dbReference type="InterPro" id="IPR013783">
    <property type="entry name" value="Ig-like_fold"/>
</dbReference>
<gene>
    <name evidence="2" type="ORF">GCM10007971_26950</name>
</gene>
<keyword evidence="1" id="KW-0472">Membrane</keyword>
<protein>
    <recommendedName>
        <fullName evidence="4">Carboxypeptidase regulatory-like domain-containing protein</fullName>
    </recommendedName>
</protein>
<dbReference type="GO" id="GO:0030246">
    <property type="term" value="F:carbohydrate binding"/>
    <property type="evidence" value="ECO:0007669"/>
    <property type="project" value="InterPro"/>
</dbReference>
<keyword evidence="1" id="KW-0812">Transmembrane</keyword>
<comment type="caution">
    <text evidence="2">The sequence shown here is derived from an EMBL/GenBank/DDBJ whole genome shotgun (WGS) entry which is preliminary data.</text>
</comment>
<dbReference type="AlphaFoldDB" id="A0A917Y1X2"/>
<dbReference type="Proteomes" id="UP000624041">
    <property type="component" value="Unassembled WGS sequence"/>
</dbReference>
<dbReference type="RefSeq" id="WP_188858190.1">
    <property type="nucleotide sequence ID" value="NZ_BMOS01000021.1"/>
</dbReference>
<organism evidence="2 3">
    <name type="scientific">Oceanobacillus indicireducens</name>
    <dbReference type="NCBI Taxonomy" id="1004261"/>
    <lineage>
        <taxon>Bacteria</taxon>
        <taxon>Bacillati</taxon>
        <taxon>Bacillota</taxon>
        <taxon>Bacilli</taxon>
        <taxon>Bacillales</taxon>
        <taxon>Bacillaceae</taxon>
        <taxon>Oceanobacillus</taxon>
    </lineage>
</organism>
<dbReference type="InterPro" id="IPR013784">
    <property type="entry name" value="Carb-bd-like_fold"/>
</dbReference>
<dbReference type="Gene3D" id="2.60.40.1120">
    <property type="entry name" value="Carboxypeptidase-like, regulatory domain"/>
    <property type="match status" value="1"/>
</dbReference>
<sequence length="750" mass="85704">MRNNITLKIKHLVMIMTGIFILIPLASIYLIPQLELGIVKYKLANGSGVGKDKILELLEDNILPSQKYHLIEERFLSGEWMNDYAIYVGPSMTTSVAADHDWPFISWEEKQPYIEDYLENGPINGYLQTAVMELAYEAVLEGDDARLQEIYDRAVERLEKSEHSYEIPELKFSFIKLHLQAGNLAKAESLLEQIDVPDHAYAKAEKKQYEAFLLLRKGQLEEALATVQQGLEEYRIAWEKEENEDPIEQSGVYEEMKKLENRLLTGPPVNGAAEVAKVSGNISRQDGTPIKDAGVFLRDAADVTSSIRPDEWYQTKTDAAGNFEFTGVMPGDYQVFAGFQMEQIDGYFWPVDMNDWVRIDGTENIQYDITLAPLLEVNAPANEAVLEEKTIDFSWEAVDEAAYYMLDFHIEESDVSYGMSWDRKVEESQLSLPVESLYNIYLNFLTDIAETKNDYFNPATVLGFENPEGHYSWNVKAFDEDGNLITQSNGYRLAEETIGNLPTMYLKQRELTAEDELLLAGELEQALDGYRNVLTSNPDDLHSLRMVARLIGIEAGGSFSTAQKLQQPYYEQLAELTADPIYLNQMLHYYYDASDWEPYEKWYQKYKAALGETIDPYTKSIHANALLFQGKYEEAANLHKEALLEGSDNHNIGNLLAVEIYLGTDLDEVYDLAKQYPYMEYTTGNVGVVDWSVLISDIKQAVHDDARVIDTLHEGLMFFFKEQDTELQEWKEQTEQTSLTKFIRALEEVN</sequence>